<protein>
    <recommendedName>
        <fullName evidence="6">Gram-positive cocci surface proteins LPxTG domain-containing protein</fullName>
    </recommendedName>
</protein>
<keyword evidence="1" id="KW-0134">Cell wall</keyword>
<keyword evidence="5" id="KW-0472">Membrane</keyword>
<evidence type="ECO:0000256" key="4">
    <source>
        <dbReference type="ARBA" id="ARBA00023088"/>
    </source>
</evidence>
<dbReference type="EMBL" id="BAABAU010000001">
    <property type="protein sequence ID" value="GAA4266475.1"/>
    <property type="molecule type" value="Genomic_DNA"/>
</dbReference>
<feature type="transmembrane region" description="Helical" evidence="5">
    <location>
        <begin position="641"/>
        <end position="662"/>
    </location>
</feature>
<organism evidence="7 8">
    <name type="scientific">Frondihabitans peucedani</name>
    <dbReference type="NCBI Taxonomy" id="598626"/>
    <lineage>
        <taxon>Bacteria</taxon>
        <taxon>Bacillati</taxon>
        <taxon>Actinomycetota</taxon>
        <taxon>Actinomycetes</taxon>
        <taxon>Micrococcales</taxon>
        <taxon>Microbacteriaceae</taxon>
        <taxon>Frondihabitans</taxon>
    </lineage>
</organism>
<gene>
    <name evidence="7" type="ORF">GCM10022256_20870</name>
</gene>
<keyword evidence="3" id="KW-0732">Signal</keyword>
<keyword evidence="5" id="KW-0812">Transmembrane</keyword>
<keyword evidence="4" id="KW-0572">Peptidoglycan-anchor</keyword>
<evidence type="ECO:0000313" key="8">
    <source>
        <dbReference type="Proteomes" id="UP001501594"/>
    </source>
</evidence>
<evidence type="ECO:0000256" key="5">
    <source>
        <dbReference type="SAM" id="Phobius"/>
    </source>
</evidence>
<keyword evidence="8" id="KW-1185">Reference proteome</keyword>
<evidence type="ECO:0000256" key="1">
    <source>
        <dbReference type="ARBA" id="ARBA00022512"/>
    </source>
</evidence>
<dbReference type="InterPro" id="IPR019931">
    <property type="entry name" value="LPXTG_anchor"/>
</dbReference>
<keyword evidence="5" id="KW-1133">Transmembrane helix</keyword>
<dbReference type="Proteomes" id="UP001501594">
    <property type="component" value="Unassembled WGS sequence"/>
</dbReference>
<evidence type="ECO:0000256" key="2">
    <source>
        <dbReference type="ARBA" id="ARBA00022525"/>
    </source>
</evidence>
<dbReference type="RefSeq" id="WP_344795722.1">
    <property type="nucleotide sequence ID" value="NZ_BAABAU010000001.1"/>
</dbReference>
<sequence>MFTPLRMSGPPLDRRRRRPGALLALAILLVAFTAASLVRSSPAHALTSSGHGVGYLSAADGTSWLGSYRMDDGRLGFCLDVGRLSPVGHSYTTTATSQISGTTAEQTARLAFIARSFAFTPSADDAAAAQLAVWTITGLHGHSQAYYAGRAGGRAAAVVTRANEILRSAAAQASIRAEATVDLRLDDRGVASVQTDIAAVHPDGTRTTVPKGTYSGVLKLLHAKLPNGSSSGSVANGTRIALTADTSASRVAIRADATFTALKIGGQVTVGSSAAGSQRLLYSAGAKGVATAIATASALSPRPFRPRVVTQTSRAQVSPDAELRDRLTVSAAPGEGLLGEWGRYRSGDTTAPIPVTVKSRLLGPFADAVRPSAEWPASAPVVCTVSTAFTDGPGTATTPACRVPETGHYVWVETIEPADTPADRGRDRVEAWRSPFGTASEATFSPSGVSVHTTVADETLEAGGCAVDELDITGLSTGGDSHDGVEVESLLLGPYDAPVADGTDLSDLGAAPVAGTTTTRLAADGSYTTPCLRVSEPGHYVFVFRSAGSAPDASGHREIAPFSDLVAHAPEMLTVAAPEKPTAPPTTPAVVTPPATTPPVATPPVTAPPVTPAVVVPRATRTPRPQPAALAFTGSSSTAGLLALGGLGVSLGALSLGGRALLRRRRARLG</sequence>
<keyword evidence="2" id="KW-0964">Secreted</keyword>
<proteinExistence type="predicted"/>
<accession>A0ABP8E2K6</accession>
<dbReference type="PROSITE" id="PS50847">
    <property type="entry name" value="GRAM_POS_ANCHORING"/>
    <property type="match status" value="1"/>
</dbReference>
<feature type="domain" description="Gram-positive cocci surface proteins LPxTG" evidence="6">
    <location>
        <begin position="630"/>
        <end position="670"/>
    </location>
</feature>
<evidence type="ECO:0000256" key="3">
    <source>
        <dbReference type="ARBA" id="ARBA00022729"/>
    </source>
</evidence>
<name>A0ABP8E2K6_9MICO</name>
<evidence type="ECO:0000259" key="6">
    <source>
        <dbReference type="PROSITE" id="PS50847"/>
    </source>
</evidence>
<comment type="caution">
    <text evidence="7">The sequence shown here is derived from an EMBL/GenBank/DDBJ whole genome shotgun (WGS) entry which is preliminary data.</text>
</comment>
<reference evidence="8" key="1">
    <citation type="journal article" date="2019" name="Int. J. Syst. Evol. Microbiol.">
        <title>The Global Catalogue of Microorganisms (GCM) 10K type strain sequencing project: providing services to taxonomists for standard genome sequencing and annotation.</title>
        <authorList>
            <consortium name="The Broad Institute Genomics Platform"/>
            <consortium name="The Broad Institute Genome Sequencing Center for Infectious Disease"/>
            <person name="Wu L."/>
            <person name="Ma J."/>
        </authorList>
    </citation>
    <scope>NUCLEOTIDE SEQUENCE [LARGE SCALE GENOMIC DNA]</scope>
    <source>
        <strain evidence="8">JCM 17442</strain>
    </source>
</reference>
<evidence type="ECO:0000313" key="7">
    <source>
        <dbReference type="EMBL" id="GAA4266475.1"/>
    </source>
</evidence>